<keyword evidence="3" id="KW-1185">Reference proteome</keyword>
<name>A0A926S674_9SPHI</name>
<dbReference type="AlphaFoldDB" id="A0A926S674"/>
<dbReference type="RefSeq" id="WP_191163210.1">
    <property type="nucleotide sequence ID" value="NZ_JACWMX010000004.1"/>
</dbReference>
<gene>
    <name evidence="2" type="ORF">IDJ76_10150</name>
</gene>
<dbReference type="SUPFAM" id="SSF54593">
    <property type="entry name" value="Glyoxalase/Bleomycin resistance protein/Dihydroxybiphenyl dioxygenase"/>
    <property type="match status" value="1"/>
</dbReference>
<organism evidence="2 3">
    <name type="scientific">Mucilaginibacter glaciei</name>
    <dbReference type="NCBI Taxonomy" id="2772109"/>
    <lineage>
        <taxon>Bacteria</taxon>
        <taxon>Pseudomonadati</taxon>
        <taxon>Bacteroidota</taxon>
        <taxon>Sphingobacteriia</taxon>
        <taxon>Sphingobacteriales</taxon>
        <taxon>Sphingobacteriaceae</taxon>
        <taxon>Mucilaginibacter</taxon>
    </lineage>
</organism>
<accession>A0A926S674</accession>
<dbReference type="PANTHER" id="PTHR33990">
    <property type="entry name" value="PROTEIN YJDN-RELATED"/>
    <property type="match status" value="1"/>
</dbReference>
<dbReference type="Gene3D" id="3.10.180.10">
    <property type="entry name" value="2,3-Dihydroxybiphenyl 1,2-Dioxygenase, domain 1"/>
    <property type="match status" value="1"/>
</dbReference>
<feature type="domain" description="PhnB-like" evidence="1">
    <location>
        <begin position="3"/>
        <end position="132"/>
    </location>
</feature>
<dbReference type="PANTHER" id="PTHR33990:SF1">
    <property type="entry name" value="PROTEIN YJDN"/>
    <property type="match status" value="1"/>
</dbReference>
<reference evidence="2" key="1">
    <citation type="submission" date="2020-09" db="EMBL/GenBank/DDBJ databases">
        <title>Novel species of Mucilaginibacter isolated from a glacier on the Tibetan Plateau.</title>
        <authorList>
            <person name="Liu Q."/>
            <person name="Xin Y.-H."/>
        </authorList>
    </citation>
    <scope>NUCLEOTIDE SEQUENCE</scope>
    <source>
        <strain evidence="2">ZB1P21</strain>
    </source>
</reference>
<evidence type="ECO:0000259" key="1">
    <source>
        <dbReference type="Pfam" id="PF06983"/>
    </source>
</evidence>
<dbReference type="CDD" id="cd06588">
    <property type="entry name" value="PhnB_like"/>
    <property type="match status" value="1"/>
</dbReference>
<comment type="caution">
    <text evidence="2">The sequence shown here is derived from an EMBL/GenBank/DDBJ whole genome shotgun (WGS) entry which is preliminary data.</text>
</comment>
<evidence type="ECO:0000313" key="2">
    <source>
        <dbReference type="EMBL" id="MBD1393461.1"/>
    </source>
</evidence>
<dbReference type="Proteomes" id="UP000619078">
    <property type="component" value="Unassembled WGS sequence"/>
</dbReference>
<dbReference type="Pfam" id="PF06983">
    <property type="entry name" value="3-dmu-9_3-mt"/>
    <property type="match status" value="1"/>
</dbReference>
<dbReference type="InterPro" id="IPR028973">
    <property type="entry name" value="PhnB-like"/>
</dbReference>
<dbReference type="InterPro" id="IPR029068">
    <property type="entry name" value="Glyas_Bleomycin-R_OHBP_Dase"/>
</dbReference>
<protein>
    <submittedName>
        <fullName evidence="2">VOC family protein</fullName>
    </submittedName>
</protein>
<sequence length="137" mass="14929">MSKISAYINFNNNNCREAMTFYKDCLGGELTLTVVKDSPMAAMFPAEVQDTILHADLTAADFNLLGSDMQDPSVKEKTGGQVSLTLTCANKAEMQSIFNKLAMGGTITHAPETFFAGTMGNLLDKFGIRWGVFTDEK</sequence>
<evidence type="ECO:0000313" key="3">
    <source>
        <dbReference type="Proteomes" id="UP000619078"/>
    </source>
</evidence>
<dbReference type="EMBL" id="JACWMX010000004">
    <property type="protein sequence ID" value="MBD1393461.1"/>
    <property type="molecule type" value="Genomic_DNA"/>
</dbReference>
<proteinExistence type="predicted"/>